<gene>
    <name evidence="4" type="ORF">EVEC_LOCUS10667</name>
</gene>
<evidence type="ECO:0000256" key="2">
    <source>
        <dbReference type="ARBA" id="ARBA00017770"/>
    </source>
</evidence>
<organism evidence="6">
    <name type="scientific">Enterobius vermicularis</name>
    <name type="common">Human pinworm</name>
    <dbReference type="NCBI Taxonomy" id="51028"/>
    <lineage>
        <taxon>Eukaryota</taxon>
        <taxon>Metazoa</taxon>
        <taxon>Ecdysozoa</taxon>
        <taxon>Nematoda</taxon>
        <taxon>Chromadorea</taxon>
        <taxon>Rhabditida</taxon>
        <taxon>Spirurina</taxon>
        <taxon>Oxyuridomorpha</taxon>
        <taxon>Oxyuroidea</taxon>
        <taxon>Oxyuridae</taxon>
        <taxon>Enterobius</taxon>
    </lineage>
</organism>
<reference evidence="4 5" key="2">
    <citation type="submission" date="2018-10" db="EMBL/GenBank/DDBJ databases">
        <authorList>
            <consortium name="Pathogen Informatics"/>
        </authorList>
    </citation>
    <scope>NUCLEOTIDE SEQUENCE [LARGE SCALE GENOMIC DNA]</scope>
</reference>
<dbReference type="Gene3D" id="2.40.50.140">
    <property type="entry name" value="Nucleic acid-binding proteins"/>
    <property type="match status" value="1"/>
</dbReference>
<dbReference type="GO" id="GO:0003688">
    <property type="term" value="F:DNA replication origin binding"/>
    <property type="evidence" value="ECO:0007669"/>
    <property type="project" value="TreeGrafter"/>
</dbReference>
<comment type="similarity">
    <text evidence="1">Belongs to the MCM10 family.</text>
</comment>
<dbReference type="GO" id="GO:0003697">
    <property type="term" value="F:single-stranded DNA binding"/>
    <property type="evidence" value="ECO:0007669"/>
    <property type="project" value="InterPro"/>
</dbReference>
<protein>
    <recommendedName>
        <fullName evidence="2">Protein MCM10 homolog</fullName>
    </recommendedName>
</protein>
<evidence type="ECO:0000313" key="4">
    <source>
        <dbReference type="EMBL" id="VDD95916.1"/>
    </source>
</evidence>
<dbReference type="Pfam" id="PF24863">
    <property type="entry name" value="zf-CCCH_Mcm10"/>
    <property type="match status" value="1"/>
</dbReference>
<dbReference type="EMBL" id="UXUI01011066">
    <property type="protein sequence ID" value="VDD95916.1"/>
    <property type="molecule type" value="Genomic_DNA"/>
</dbReference>
<dbReference type="InterPro" id="IPR056791">
    <property type="entry name" value="Znf_Mcm10_C"/>
</dbReference>
<keyword evidence="5" id="KW-1185">Reference proteome</keyword>
<sequence>MKKMRPSELKSKSNCQSRPIRVFIFGDCFKEHWKVQISTAVLSKPSQLLTLGICPDFGFCKGRRKDGENCRNFVNTSLSDRCAFHIEACANKFAARRGVFNSLNSLPPKKFKKQGFLSTLSNGTTISTYCERPEPGPSNTDDSSKRGLFKKTKFTEEDLKVLLKKKSSHEAELEKEMYFNKMEKKEKIETFVTSLMEVKGCNVITCKKCNYTAQKQSNYCKINGHLIIRHKADKRFYKCCSCSRRVICYELMPTKPCPGCGEKDYERVAMKQERKVKGLNEELLVRGEERKFVNV</sequence>
<dbReference type="GO" id="GO:0006270">
    <property type="term" value="P:DNA replication initiation"/>
    <property type="evidence" value="ECO:0007669"/>
    <property type="project" value="InterPro"/>
</dbReference>
<dbReference type="STRING" id="51028.A0A0N4VKH1"/>
<dbReference type="SMART" id="SM01280">
    <property type="entry name" value="Mcm10"/>
    <property type="match status" value="1"/>
</dbReference>
<reference evidence="6" key="1">
    <citation type="submission" date="2017-02" db="UniProtKB">
        <authorList>
            <consortium name="WormBaseParasite"/>
        </authorList>
    </citation>
    <scope>IDENTIFICATION</scope>
</reference>
<dbReference type="Pfam" id="PF09329">
    <property type="entry name" value="zf-primase"/>
    <property type="match status" value="1"/>
</dbReference>
<dbReference type="Proteomes" id="UP000274131">
    <property type="component" value="Unassembled WGS sequence"/>
</dbReference>
<dbReference type="InterPro" id="IPR015411">
    <property type="entry name" value="Rep_factor_Mcm10_C"/>
</dbReference>
<dbReference type="WBParaSite" id="EVEC_0001135901-mRNA-1">
    <property type="protein sequence ID" value="EVEC_0001135901-mRNA-1"/>
    <property type="gene ID" value="EVEC_0001135901"/>
</dbReference>
<dbReference type="GO" id="GO:0043596">
    <property type="term" value="C:nuclear replication fork"/>
    <property type="evidence" value="ECO:0007669"/>
    <property type="project" value="TreeGrafter"/>
</dbReference>
<proteinExistence type="inferred from homology"/>
<dbReference type="OrthoDB" id="273123at2759"/>
<dbReference type="InterPro" id="IPR012340">
    <property type="entry name" value="NA-bd_OB-fold"/>
</dbReference>
<feature type="domain" description="Replication factor Mcm10 C-terminal" evidence="3">
    <location>
        <begin position="4"/>
        <end position="295"/>
    </location>
</feature>
<evidence type="ECO:0000259" key="3">
    <source>
        <dbReference type="SMART" id="SM01280"/>
    </source>
</evidence>
<dbReference type="Pfam" id="PF09332">
    <property type="entry name" value="Mcm10"/>
    <property type="match status" value="1"/>
</dbReference>
<evidence type="ECO:0000256" key="1">
    <source>
        <dbReference type="ARBA" id="ARBA00009679"/>
    </source>
</evidence>
<accession>A0A0N4VKH1</accession>
<dbReference type="PANTHER" id="PTHR13454:SF11">
    <property type="entry name" value="PROTEIN MCM10 HOMOLOG"/>
    <property type="match status" value="1"/>
</dbReference>
<dbReference type="PANTHER" id="PTHR13454">
    <property type="entry name" value="PROTEIN MCM10 HOMOLOG"/>
    <property type="match status" value="1"/>
</dbReference>
<dbReference type="InterPro" id="IPR015408">
    <property type="entry name" value="Znf_Mcm10/DnaG"/>
</dbReference>
<dbReference type="InterPro" id="IPR040184">
    <property type="entry name" value="Mcm10"/>
</dbReference>
<evidence type="ECO:0000313" key="6">
    <source>
        <dbReference type="WBParaSite" id="EVEC_0001135901-mRNA-1"/>
    </source>
</evidence>
<dbReference type="AlphaFoldDB" id="A0A0N4VKH1"/>
<name>A0A0N4VKH1_ENTVE</name>
<evidence type="ECO:0000313" key="5">
    <source>
        <dbReference type="Proteomes" id="UP000274131"/>
    </source>
</evidence>